<dbReference type="Pfam" id="PF16198">
    <property type="entry name" value="TruB_C_2"/>
    <property type="match status" value="1"/>
</dbReference>
<comment type="function">
    <text evidence="5">Responsible for synthesis of pseudouridine from uracil-55 in the psi GC loop of transfer RNAs.</text>
</comment>
<feature type="domain" description="tRNA pseudouridylate synthase B C-terminal" evidence="7">
    <location>
        <begin position="189"/>
        <end position="229"/>
    </location>
</feature>
<dbReference type="EMBL" id="QPJS01000003">
    <property type="protein sequence ID" value="RCX03269.1"/>
    <property type="molecule type" value="Genomic_DNA"/>
</dbReference>
<dbReference type="InterPro" id="IPR020103">
    <property type="entry name" value="PsdUridine_synth_cat_dom_sf"/>
</dbReference>
<dbReference type="AlphaFoldDB" id="A0A369A238"/>
<comment type="catalytic activity">
    <reaction evidence="1 5">
        <text>uridine(55) in tRNA = pseudouridine(55) in tRNA</text>
        <dbReference type="Rhea" id="RHEA:42532"/>
        <dbReference type="Rhea" id="RHEA-COMP:10101"/>
        <dbReference type="Rhea" id="RHEA-COMP:10102"/>
        <dbReference type="ChEBI" id="CHEBI:65314"/>
        <dbReference type="ChEBI" id="CHEBI:65315"/>
        <dbReference type="EC" id="5.4.99.25"/>
    </reaction>
</comment>
<feature type="domain" description="Pseudouridine synthase II N-terminal" evidence="6">
    <location>
        <begin position="42"/>
        <end position="188"/>
    </location>
</feature>
<protein>
    <recommendedName>
        <fullName evidence="5">tRNA pseudouridine synthase B</fullName>
        <ecNumber evidence="5">5.4.99.25</ecNumber>
    </recommendedName>
    <alternativeName>
        <fullName evidence="5">tRNA pseudouridine(55) synthase</fullName>
        <shortName evidence="5">Psi55 synthase</shortName>
    </alternativeName>
    <alternativeName>
        <fullName evidence="5">tRNA pseudouridylate synthase</fullName>
    </alternativeName>
    <alternativeName>
        <fullName evidence="5">tRNA-uridine isomerase</fullName>
    </alternativeName>
</protein>
<evidence type="ECO:0000256" key="1">
    <source>
        <dbReference type="ARBA" id="ARBA00000385"/>
    </source>
</evidence>
<dbReference type="RefSeq" id="WP_114366318.1">
    <property type="nucleotide sequence ID" value="NZ_BHZF01000003.1"/>
</dbReference>
<dbReference type="CDD" id="cd02573">
    <property type="entry name" value="PseudoU_synth_EcTruB"/>
    <property type="match status" value="1"/>
</dbReference>
<comment type="similarity">
    <text evidence="2 5">Belongs to the pseudouridine synthase TruB family. Type 1 subfamily.</text>
</comment>
<dbReference type="InterPro" id="IPR014780">
    <property type="entry name" value="tRNA_psdUridine_synth_TruB"/>
</dbReference>
<dbReference type="Proteomes" id="UP000253517">
    <property type="component" value="Unassembled WGS sequence"/>
</dbReference>
<dbReference type="InterPro" id="IPR032819">
    <property type="entry name" value="TruB_C"/>
</dbReference>
<evidence type="ECO:0000256" key="2">
    <source>
        <dbReference type="ARBA" id="ARBA00005642"/>
    </source>
</evidence>
<evidence type="ECO:0000313" key="9">
    <source>
        <dbReference type="Proteomes" id="UP000253517"/>
    </source>
</evidence>
<dbReference type="EC" id="5.4.99.25" evidence="5"/>
<dbReference type="InterPro" id="IPR002501">
    <property type="entry name" value="PsdUridine_synth_N"/>
</dbReference>
<keyword evidence="9" id="KW-1185">Reference proteome</keyword>
<accession>A0A369A238</accession>
<evidence type="ECO:0000313" key="8">
    <source>
        <dbReference type="EMBL" id="RCX03269.1"/>
    </source>
</evidence>
<comment type="caution">
    <text evidence="8">The sequence shown here is derived from an EMBL/GenBank/DDBJ whole genome shotgun (WGS) entry which is preliminary data.</text>
</comment>
<dbReference type="Pfam" id="PF01509">
    <property type="entry name" value="TruB_N"/>
    <property type="match status" value="1"/>
</dbReference>
<dbReference type="GO" id="GO:0031119">
    <property type="term" value="P:tRNA pseudouridine synthesis"/>
    <property type="evidence" value="ECO:0007669"/>
    <property type="project" value="UniProtKB-UniRule"/>
</dbReference>
<evidence type="ECO:0000259" key="6">
    <source>
        <dbReference type="Pfam" id="PF01509"/>
    </source>
</evidence>
<dbReference type="PANTHER" id="PTHR13767">
    <property type="entry name" value="TRNA-PSEUDOURIDINE SYNTHASE"/>
    <property type="match status" value="1"/>
</dbReference>
<dbReference type="GO" id="GO:0003723">
    <property type="term" value="F:RNA binding"/>
    <property type="evidence" value="ECO:0007669"/>
    <property type="project" value="InterPro"/>
</dbReference>
<dbReference type="NCBIfam" id="TIGR00431">
    <property type="entry name" value="TruB"/>
    <property type="match status" value="1"/>
</dbReference>
<proteinExistence type="inferred from homology"/>
<sequence>MEVEKSAEYYLSGAILLIDKPYGRTSFDVVRRVRSIIRKKYRLRDIKVGHAGTLDPLATGLLVLCTGKATRQIELLMGQDKVYTGRGKLGYTTPSYDRETEEEATDVPISGSYDRLMATARNFEGEIEQVPPVYSAVKINGKRAYQLARMGEEPRVKPRPVRIDAFQITSFAPPFFDFRVVCSKGTYIRSLIHDYGQALGCRAYLYDLRREMSGAFSVDMAWKFEELEDKL</sequence>
<dbReference type="Gene3D" id="3.30.2350.10">
    <property type="entry name" value="Pseudouridine synthase"/>
    <property type="match status" value="1"/>
</dbReference>
<dbReference type="SUPFAM" id="SSF55120">
    <property type="entry name" value="Pseudouridine synthase"/>
    <property type="match status" value="1"/>
</dbReference>
<dbReference type="GO" id="GO:1990481">
    <property type="term" value="P:mRNA pseudouridine synthesis"/>
    <property type="evidence" value="ECO:0007669"/>
    <property type="project" value="TreeGrafter"/>
</dbReference>
<evidence type="ECO:0000256" key="3">
    <source>
        <dbReference type="ARBA" id="ARBA00022694"/>
    </source>
</evidence>
<dbReference type="GO" id="GO:0160148">
    <property type="term" value="F:tRNA pseudouridine(55) synthase activity"/>
    <property type="evidence" value="ECO:0007669"/>
    <property type="project" value="UniProtKB-EC"/>
</dbReference>
<gene>
    <name evidence="5" type="primary">truB</name>
    <name evidence="8" type="ORF">DES35_103151</name>
</gene>
<name>A0A369A238_9FLAO</name>
<dbReference type="HAMAP" id="MF_01080">
    <property type="entry name" value="TruB_bact"/>
    <property type="match status" value="1"/>
</dbReference>
<evidence type="ECO:0000256" key="4">
    <source>
        <dbReference type="ARBA" id="ARBA00023235"/>
    </source>
</evidence>
<keyword evidence="4 5" id="KW-0413">Isomerase</keyword>
<feature type="active site" description="Nucleophile" evidence="5">
    <location>
        <position position="55"/>
    </location>
</feature>
<organism evidence="8 9">
    <name type="scientific">Schleiferia thermophila</name>
    <dbReference type="NCBI Taxonomy" id="884107"/>
    <lineage>
        <taxon>Bacteria</taxon>
        <taxon>Pseudomonadati</taxon>
        <taxon>Bacteroidota</taxon>
        <taxon>Flavobacteriia</taxon>
        <taxon>Flavobacteriales</taxon>
        <taxon>Schleiferiaceae</taxon>
        <taxon>Schleiferia</taxon>
    </lineage>
</organism>
<keyword evidence="3 5" id="KW-0819">tRNA processing</keyword>
<evidence type="ECO:0000259" key="7">
    <source>
        <dbReference type="Pfam" id="PF16198"/>
    </source>
</evidence>
<dbReference type="PANTHER" id="PTHR13767:SF2">
    <property type="entry name" value="PSEUDOURIDYLATE SYNTHASE TRUB1"/>
    <property type="match status" value="1"/>
</dbReference>
<evidence type="ECO:0000256" key="5">
    <source>
        <dbReference type="HAMAP-Rule" id="MF_01080"/>
    </source>
</evidence>
<reference evidence="8 9" key="1">
    <citation type="submission" date="2018-07" db="EMBL/GenBank/DDBJ databases">
        <title>Genomic Encyclopedia of Type Strains, Phase IV (KMG-IV): sequencing the most valuable type-strain genomes for metagenomic binning, comparative biology and taxonomic classification.</title>
        <authorList>
            <person name="Goeker M."/>
        </authorList>
    </citation>
    <scope>NUCLEOTIDE SEQUENCE [LARGE SCALE GENOMIC DNA]</scope>
    <source>
        <strain evidence="8 9">DSM 21410</strain>
    </source>
</reference>